<reference evidence="2 3" key="1">
    <citation type="submission" date="2018-11" db="EMBL/GenBank/DDBJ databases">
        <authorList>
            <consortium name="Pathogen Informatics"/>
        </authorList>
    </citation>
    <scope>NUCLEOTIDE SEQUENCE [LARGE SCALE GENOMIC DNA]</scope>
</reference>
<feature type="region of interest" description="Disordered" evidence="1">
    <location>
        <begin position="38"/>
        <end position="73"/>
    </location>
</feature>
<evidence type="ECO:0000313" key="2">
    <source>
        <dbReference type="EMBL" id="VDP32193.1"/>
    </source>
</evidence>
<accession>A0A183GIC5</accession>
<reference evidence="4" key="2">
    <citation type="submission" date="2019-09" db="UniProtKB">
        <authorList>
            <consortium name="WormBaseParasite"/>
        </authorList>
    </citation>
    <scope>IDENTIFICATION</scope>
</reference>
<proteinExistence type="predicted"/>
<dbReference type="WBParaSite" id="HPBE_0002237701-mRNA-1">
    <property type="protein sequence ID" value="HPBE_0002237701-mRNA-1"/>
    <property type="gene ID" value="HPBE_0002237701"/>
</dbReference>
<accession>A0A3P8GCR1</accession>
<feature type="compositionally biased region" description="Basic and acidic residues" evidence="1">
    <location>
        <begin position="43"/>
        <end position="53"/>
    </location>
</feature>
<gene>
    <name evidence="2" type="ORF">HPBE_LOCUS22376</name>
</gene>
<evidence type="ECO:0000313" key="3">
    <source>
        <dbReference type="Proteomes" id="UP000050761"/>
    </source>
</evidence>
<keyword evidence="3" id="KW-1185">Reference proteome</keyword>
<dbReference type="Proteomes" id="UP000050761">
    <property type="component" value="Unassembled WGS sequence"/>
</dbReference>
<evidence type="ECO:0000256" key="1">
    <source>
        <dbReference type="SAM" id="MobiDB-lite"/>
    </source>
</evidence>
<name>A0A183GIC5_HELPZ</name>
<protein>
    <submittedName>
        <fullName evidence="2 4">Uncharacterized protein</fullName>
    </submittedName>
</protein>
<feature type="compositionally biased region" description="Basic and acidic residues" evidence="1">
    <location>
        <begin position="61"/>
        <end position="73"/>
    </location>
</feature>
<dbReference type="EMBL" id="UZAH01033931">
    <property type="protein sequence ID" value="VDP32193.1"/>
    <property type="molecule type" value="Genomic_DNA"/>
</dbReference>
<sequence>MLLVLQERRSDGNLSHAARRYPEECDDWILYSKTDCSEGIEEQESKKKEEPKRNTPPATEASEKSEELDNKAAEDIALQIEADEEEGDLEREMIEANHEFMEMIDEVGEDDGAS</sequence>
<evidence type="ECO:0000313" key="4">
    <source>
        <dbReference type="WBParaSite" id="HPBE_0002237701-mRNA-1"/>
    </source>
</evidence>
<dbReference type="AlphaFoldDB" id="A0A183GIC5"/>
<organism evidence="3 4">
    <name type="scientific">Heligmosomoides polygyrus</name>
    <name type="common">Parasitic roundworm</name>
    <dbReference type="NCBI Taxonomy" id="6339"/>
    <lineage>
        <taxon>Eukaryota</taxon>
        <taxon>Metazoa</taxon>
        <taxon>Ecdysozoa</taxon>
        <taxon>Nematoda</taxon>
        <taxon>Chromadorea</taxon>
        <taxon>Rhabditida</taxon>
        <taxon>Rhabditina</taxon>
        <taxon>Rhabditomorpha</taxon>
        <taxon>Strongyloidea</taxon>
        <taxon>Heligmosomidae</taxon>
        <taxon>Heligmosomoides</taxon>
    </lineage>
</organism>